<dbReference type="PROSITE" id="PS50096">
    <property type="entry name" value="IQ"/>
    <property type="match status" value="1"/>
</dbReference>
<feature type="region of interest" description="Disordered" evidence="1">
    <location>
        <begin position="721"/>
        <end position="898"/>
    </location>
</feature>
<reference evidence="2" key="1">
    <citation type="submission" date="2014-11" db="EMBL/GenBank/DDBJ databases">
        <authorList>
            <person name="Otto D Thomas"/>
            <person name="Naeem Raeece"/>
        </authorList>
    </citation>
    <scope>NUCLEOTIDE SEQUENCE</scope>
</reference>
<dbReference type="EMBL" id="CDMZ01001050">
    <property type="protein sequence ID" value="CEM26361.1"/>
    <property type="molecule type" value="Genomic_DNA"/>
</dbReference>
<organism evidence="2">
    <name type="scientific">Chromera velia CCMP2878</name>
    <dbReference type="NCBI Taxonomy" id="1169474"/>
    <lineage>
        <taxon>Eukaryota</taxon>
        <taxon>Sar</taxon>
        <taxon>Alveolata</taxon>
        <taxon>Colpodellida</taxon>
        <taxon>Chromeraceae</taxon>
        <taxon>Chromera</taxon>
    </lineage>
</organism>
<feature type="region of interest" description="Disordered" evidence="1">
    <location>
        <begin position="910"/>
        <end position="1074"/>
    </location>
</feature>
<evidence type="ECO:0000256" key="1">
    <source>
        <dbReference type="SAM" id="MobiDB-lite"/>
    </source>
</evidence>
<feature type="compositionally biased region" description="Low complexity" evidence="1">
    <location>
        <begin position="858"/>
        <end position="886"/>
    </location>
</feature>
<feature type="compositionally biased region" description="Low complexity" evidence="1">
    <location>
        <begin position="929"/>
        <end position="965"/>
    </location>
</feature>
<feature type="compositionally biased region" description="Basic and acidic residues" evidence="1">
    <location>
        <begin position="1523"/>
        <end position="1536"/>
    </location>
</feature>
<feature type="compositionally biased region" description="Acidic residues" evidence="1">
    <location>
        <begin position="1458"/>
        <end position="1473"/>
    </location>
</feature>
<feature type="region of interest" description="Disordered" evidence="1">
    <location>
        <begin position="500"/>
        <end position="699"/>
    </location>
</feature>
<feature type="compositionally biased region" description="Basic and acidic residues" evidence="1">
    <location>
        <begin position="411"/>
        <end position="433"/>
    </location>
</feature>
<feature type="compositionally biased region" description="Basic and acidic residues" evidence="1">
    <location>
        <begin position="1501"/>
        <end position="1512"/>
    </location>
</feature>
<feature type="compositionally biased region" description="Basic and acidic residues" evidence="1">
    <location>
        <begin position="141"/>
        <end position="152"/>
    </location>
</feature>
<feature type="region of interest" description="Disordered" evidence="1">
    <location>
        <begin position="411"/>
        <end position="444"/>
    </location>
</feature>
<proteinExistence type="predicted"/>
<feature type="region of interest" description="Disordered" evidence="1">
    <location>
        <begin position="1495"/>
        <end position="1536"/>
    </location>
</feature>
<feature type="region of interest" description="Disordered" evidence="1">
    <location>
        <begin position="291"/>
        <end position="369"/>
    </location>
</feature>
<feature type="region of interest" description="Disordered" evidence="1">
    <location>
        <begin position="120"/>
        <end position="157"/>
    </location>
</feature>
<evidence type="ECO:0000313" key="2">
    <source>
        <dbReference type="EMBL" id="CEM26361.1"/>
    </source>
</evidence>
<feature type="compositionally biased region" description="Pro residues" evidence="1">
    <location>
        <begin position="1420"/>
        <end position="1429"/>
    </location>
</feature>
<sequence>MADPGEPLAAQEPFLRHLKAMKHTLAVQLRDNRLQVPSGEGGGRRPLSLSVSHEGEARGESSPSQQQTGNGTSRDTPGVSRLVPVLSSHWNGATPPGAGKETGLGLARAAAALQTHRVRSAYDQPSFSSRDPGPASSSFPQRDRDRERDSRLVAENTRLKRQVADLAASKTQTEGKCKALQAKADEAAGKASQAVKKTSEWRTKHQEALERVAELEKVTFRMDEEVHRLRKQLSLTVPRTELERVEEELELAQRCANTRDEALEDAVRLLEAERNLRGAFEDRVRMWREKNVGAPSGSRAREREREKEKERERSRGAAKKGPPPGGLTAAVELAASTAREQERARWRKERGVGDPPSGSHSGGDGGQLLNAGDLEELLFRMVCLEESDAELQSARQSIRLKDERIRVLSRDCEKKTQSATEATKRAEESERKRQSSQTRLSQLRGRCHQLRTREESLQQEVAKLRTESQNLIDQQRELLAIVSLCADVVPAAAAAVQQQQQREVEKEEEMQRKRMEFLNPPSASPESPSGHEAVSKSAHRVFDELSGREKPGTSAPPSHSHATTVRKVPSAEDATSSSERERQREAPPPPAGSHRACSLEPPPPPHQSLRAPPGKAPTSFAQSVSSSSSSKARGAEKVNRESLPCPPPHQDPIPVAHAEHVKEKEEEGEAQGLRPRGSREGVGGTQSDDAEGMDALPATSTMIGCDSGATFSLSSVLPVHPDSLHTVTVGGTPQVPPGPSSSFSLPLSANTSLQVLPLPTQTSAAPPPMHRKRGVPSRNAQSGIPCSVSPSPTPPSSLPSPSMPIPYDCRPKESRLQRERERERNAPQAPSRSSPPFPLSPRGRQLHRGGSALKSPKKSPGGAKGKGNSTSSLSFSPRPSPVLSPRQKIPKPKQKGKEVVYSFCQIEEGAKGQKHSLQKYREPTGLPIASAARASMRARGSRGVPHASGSISSSPPPSAAVSPPGCRQGDQREFETTARPKHHGGLALPSVESQGQGHSPPSPSPRRASPAAPSGCPPSQRANRCSPSMQSPPSASADASPLAMRSIESLVRRSVRGDSSEGEGGQSGWRDQRALDESTHLRRVIEKQNLIIAQLENYSAAAIQQAFREHRRRRSLEEDAQRRQVTAAAAAPAGFSSDFQASSLYVPRTNLHQVSSQQLCGDPVTVRQGAAAMYSQSQIDQGGRGMGSQGDHRVNSLSFEFGSDDLNQARRFETRLTAAATVSKEPEEGVRLSAAVLSLPTPPPPTLSHGTTQEKERVAGAQAAAVTVTLSSGSQKGMSPTALAPSGDPSFDPPHRRSSRHLQYEQRQMREGGQRETCNAISRNGLMEGDRQRGGVPAGDYRQAYLQEEERERERQTAREREENVPRAPPLAHAQPDQEWVTAPSMPIRRSIQAAPSPSPPSSSESPALPTYAQPHHADPPAPLAPPSPDSFCDPVLSCHSSPSSCPPRERDWRAREEEIEEEEEDLREEEAMQAEGEVTFGKWRENAEEYMNGHAQTHTEGNEGKVKREVDSGTEGEIDWAESGKGRGEESHAFQ</sequence>
<feature type="compositionally biased region" description="Basic and acidic residues" evidence="1">
    <location>
        <begin position="502"/>
        <end position="516"/>
    </location>
</feature>
<feature type="compositionally biased region" description="Basic and acidic residues" evidence="1">
    <location>
        <begin position="540"/>
        <end position="551"/>
    </location>
</feature>
<feature type="compositionally biased region" description="Basic and acidic residues" evidence="1">
    <location>
        <begin position="339"/>
        <end position="352"/>
    </location>
</feature>
<name>A0A0G4GB34_9ALVE</name>
<feature type="compositionally biased region" description="Polar residues" evidence="1">
    <location>
        <begin position="61"/>
        <end position="75"/>
    </location>
</feature>
<feature type="compositionally biased region" description="Pro residues" evidence="1">
    <location>
        <begin position="791"/>
        <end position="804"/>
    </location>
</feature>
<feature type="compositionally biased region" description="Basic and acidic residues" evidence="1">
    <location>
        <begin position="299"/>
        <end position="315"/>
    </location>
</feature>
<accession>A0A0G4GB34</accession>
<feature type="region of interest" description="Disordered" evidence="1">
    <location>
        <begin position="32"/>
        <end position="80"/>
    </location>
</feature>
<feature type="compositionally biased region" description="Low complexity" evidence="1">
    <location>
        <begin position="993"/>
        <end position="1043"/>
    </location>
</feature>
<feature type="compositionally biased region" description="Basic and acidic residues" evidence="1">
    <location>
        <begin position="969"/>
        <end position="978"/>
    </location>
</feature>
<dbReference type="VEuPathDB" id="CryptoDB:Cvel_21099"/>
<feature type="compositionally biased region" description="Basic and acidic residues" evidence="1">
    <location>
        <begin position="1348"/>
        <end position="1365"/>
    </location>
</feature>
<feature type="region of interest" description="Disordered" evidence="1">
    <location>
        <begin position="1270"/>
        <end position="1476"/>
    </location>
</feature>
<feature type="compositionally biased region" description="Basic and acidic residues" evidence="1">
    <location>
        <begin position="1448"/>
        <end position="1457"/>
    </location>
</feature>
<feature type="compositionally biased region" description="Basic and acidic residues" evidence="1">
    <location>
        <begin position="1302"/>
        <end position="1314"/>
    </location>
</feature>
<feature type="compositionally biased region" description="Basic and acidic residues" evidence="1">
    <location>
        <begin position="809"/>
        <end position="825"/>
    </location>
</feature>
<gene>
    <name evidence="2" type="ORF">Cvel_21099</name>
</gene>
<feature type="compositionally biased region" description="Polar residues" evidence="1">
    <location>
        <begin position="123"/>
        <end position="140"/>
    </location>
</feature>
<feature type="compositionally biased region" description="Polar residues" evidence="1">
    <location>
        <begin position="749"/>
        <end position="764"/>
    </location>
</feature>
<protein>
    <submittedName>
        <fullName evidence="2">Uncharacterized protein</fullName>
    </submittedName>
</protein>